<dbReference type="PANTHER" id="PTHR30572:SF18">
    <property type="entry name" value="ABC-TYPE MACROLIDE FAMILY EXPORT SYSTEM PERMEASE COMPONENT 2"/>
    <property type="match status" value="1"/>
</dbReference>
<dbReference type="Pfam" id="PF12704">
    <property type="entry name" value="MacB_PCD"/>
    <property type="match status" value="2"/>
</dbReference>
<keyword evidence="4 6" id="KW-1133">Transmembrane helix</keyword>
<evidence type="ECO:0000259" key="8">
    <source>
        <dbReference type="Pfam" id="PF12704"/>
    </source>
</evidence>
<name>A0A3B7MNJ6_9BACT</name>
<feature type="transmembrane region" description="Helical" evidence="6">
    <location>
        <begin position="344"/>
        <end position="373"/>
    </location>
</feature>
<dbReference type="InterPro" id="IPR050250">
    <property type="entry name" value="Macrolide_Exporter_MacB"/>
</dbReference>
<evidence type="ECO:0000256" key="5">
    <source>
        <dbReference type="ARBA" id="ARBA00023136"/>
    </source>
</evidence>
<evidence type="ECO:0000259" key="7">
    <source>
        <dbReference type="Pfam" id="PF02687"/>
    </source>
</evidence>
<dbReference type="EMBL" id="CP032157">
    <property type="protein sequence ID" value="AXY74883.1"/>
    <property type="molecule type" value="Genomic_DNA"/>
</dbReference>
<feature type="transmembrane region" description="Helical" evidence="6">
    <location>
        <begin position="441"/>
        <end position="464"/>
    </location>
</feature>
<sequence length="818" mass="91198">MLKNYLLVALRTLWKHKVFTAINIAGLAIGISASLVIYLLVQYDFSFDKFHKEGDRIHRVVSKFTSPDGEEYKNSGVPVPMGNAVRTEMAGLDVVAPFYTWDGSGKVTIPTAKEGKPVTYKKQEGIIFADPGYFILLPYEWVAGSPVTALQQPYQVVLTTANAALYFPGIQPVELIGREIYFDDTIRTSITGIVKDIAQNTDFTFKTFISWSTLEKGNLSNGNAETWNNTTSSSQLFVKLAAGTTVAKAEKDIRNLYNKYHKRDKDDNTKTAHLLQPLRDIHFNTDYGNFDQRTAHKPTLYGLLAIGAFLLLLGAINFINLATAQASQRAKEIGIRKTLGGQKIQLILQFLSETFLVTLLATALSVLITPLLLKIFADFIPKELHFSLISHPGILLFLLVLLIVVSLLAGFYPALVLAGYKPVLVLKNQAFSNTGQTRNAWLRKTLTVSQFVIAQVFIMATVLVSKQIHYAINKDMGFRKDAIVYFRTNFYDTVRSNKQVLLNKIAAMPGVAMVSLANNPPSGNSVWSSTFTYKDGKKDIQTDVQIKHADSNYIRLYQLRLLAGRNITQSDTATQLIINETFAHTLGFQQPQDAIGKTIGWSNKQLPIVGVVADFHQRSLHESIKPLAIANATDRALTINILLQPKTNAGANWSATIKQMEKVWKALYPEEEFEYRFFDEQIAKFYESEKQVSTLLTWATGLTIFISCLGLLGLVMYTTAFRVKEIGVRKVLGATVTQLVTLLSKDFMLLVILAFFIATPLAWLAMHQWLNNFAYRTGVSIWVFGLSAVMMILIALITVGLQTIRAALANPVNSLRSE</sequence>
<evidence type="ECO:0000256" key="3">
    <source>
        <dbReference type="ARBA" id="ARBA00022692"/>
    </source>
</evidence>
<organism evidence="9 10">
    <name type="scientific">Paraflavitalea soli</name>
    <dbReference type="NCBI Taxonomy" id="2315862"/>
    <lineage>
        <taxon>Bacteria</taxon>
        <taxon>Pseudomonadati</taxon>
        <taxon>Bacteroidota</taxon>
        <taxon>Chitinophagia</taxon>
        <taxon>Chitinophagales</taxon>
        <taxon>Chitinophagaceae</taxon>
        <taxon>Paraflavitalea</taxon>
    </lineage>
</organism>
<feature type="transmembrane region" description="Helical" evidence="6">
    <location>
        <begin position="393"/>
        <end position="420"/>
    </location>
</feature>
<keyword evidence="10" id="KW-1185">Reference proteome</keyword>
<dbReference type="InterPro" id="IPR003838">
    <property type="entry name" value="ABC3_permease_C"/>
</dbReference>
<dbReference type="OrthoDB" id="1451596at2"/>
<dbReference type="Pfam" id="PF02687">
    <property type="entry name" value="FtsX"/>
    <property type="match status" value="2"/>
</dbReference>
<keyword evidence="2" id="KW-1003">Cell membrane</keyword>
<protein>
    <submittedName>
        <fullName evidence="9">ABC transporter permease</fullName>
    </submittedName>
</protein>
<dbReference type="Proteomes" id="UP000263900">
    <property type="component" value="Chromosome"/>
</dbReference>
<dbReference type="GO" id="GO:0022857">
    <property type="term" value="F:transmembrane transporter activity"/>
    <property type="evidence" value="ECO:0007669"/>
    <property type="project" value="TreeGrafter"/>
</dbReference>
<proteinExistence type="predicted"/>
<feature type="domain" description="MacB-like periplasmic core" evidence="8">
    <location>
        <begin position="20"/>
        <end position="256"/>
    </location>
</feature>
<evidence type="ECO:0000256" key="6">
    <source>
        <dbReference type="SAM" id="Phobius"/>
    </source>
</evidence>
<feature type="domain" description="MacB-like periplasmic core" evidence="8">
    <location>
        <begin position="452"/>
        <end position="633"/>
    </location>
</feature>
<feature type="transmembrane region" description="Helical" evidence="6">
    <location>
        <begin position="695"/>
        <end position="720"/>
    </location>
</feature>
<feature type="transmembrane region" description="Helical" evidence="6">
    <location>
        <begin position="300"/>
        <end position="323"/>
    </location>
</feature>
<keyword evidence="5 6" id="KW-0472">Membrane</keyword>
<gene>
    <name evidence="9" type="ORF">D3H65_13195</name>
</gene>
<reference evidence="9 10" key="1">
    <citation type="submission" date="2018-09" db="EMBL/GenBank/DDBJ databases">
        <title>Genome sequencing of strain 6GH32-13.</title>
        <authorList>
            <person name="Weon H.-Y."/>
            <person name="Heo J."/>
            <person name="Kwon S.-W."/>
        </authorList>
    </citation>
    <scope>NUCLEOTIDE SEQUENCE [LARGE SCALE GENOMIC DNA]</scope>
    <source>
        <strain evidence="9 10">5GH32-13</strain>
    </source>
</reference>
<feature type="transmembrane region" description="Helical" evidence="6">
    <location>
        <begin position="747"/>
        <end position="769"/>
    </location>
</feature>
<feature type="domain" description="ABC3 transporter permease C-terminal" evidence="7">
    <location>
        <begin position="701"/>
        <end position="809"/>
    </location>
</feature>
<evidence type="ECO:0000313" key="10">
    <source>
        <dbReference type="Proteomes" id="UP000263900"/>
    </source>
</evidence>
<dbReference type="KEGG" id="pseg:D3H65_13195"/>
<evidence type="ECO:0000256" key="2">
    <source>
        <dbReference type="ARBA" id="ARBA00022475"/>
    </source>
</evidence>
<dbReference type="GO" id="GO:0005886">
    <property type="term" value="C:plasma membrane"/>
    <property type="evidence" value="ECO:0007669"/>
    <property type="project" value="UniProtKB-SubCell"/>
</dbReference>
<feature type="domain" description="ABC3 transporter permease C-terminal" evidence="7">
    <location>
        <begin position="305"/>
        <end position="419"/>
    </location>
</feature>
<evidence type="ECO:0000256" key="1">
    <source>
        <dbReference type="ARBA" id="ARBA00004651"/>
    </source>
</evidence>
<keyword evidence="3 6" id="KW-0812">Transmembrane</keyword>
<dbReference type="AlphaFoldDB" id="A0A3B7MNJ6"/>
<feature type="transmembrane region" description="Helical" evidence="6">
    <location>
        <begin position="781"/>
        <end position="801"/>
    </location>
</feature>
<evidence type="ECO:0000313" key="9">
    <source>
        <dbReference type="EMBL" id="AXY74883.1"/>
    </source>
</evidence>
<feature type="transmembrane region" description="Helical" evidence="6">
    <location>
        <begin position="21"/>
        <end position="41"/>
    </location>
</feature>
<evidence type="ECO:0000256" key="4">
    <source>
        <dbReference type="ARBA" id="ARBA00022989"/>
    </source>
</evidence>
<accession>A0A3B7MNJ6</accession>
<dbReference type="PANTHER" id="PTHR30572">
    <property type="entry name" value="MEMBRANE COMPONENT OF TRANSPORTER-RELATED"/>
    <property type="match status" value="1"/>
</dbReference>
<comment type="subcellular location">
    <subcellularLocation>
        <location evidence="1">Cell membrane</location>
        <topology evidence="1">Multi-pass membrane protein</topology>
    </subcellularLocation>
</comment>
<dbReference type="InterPro" id="IPR025857">
    <property type="entry name" value="MacB_PCD"/>
</dbReference>
<dbReference type="RefSeq" id="WP_119050766.1">
    <property type="nucleotide sequence ID" value="NZ_CP032157.1"/>
</dbReference>